<evidence type="ECO:0000256" key="1">
    <source>
        <dbReference type="ARBA" id="ARBA00022741"/>
    </source>
</evidence>
<keyword evidence="8" id="KW-0413">Isomerase</keyword>
<dbReference type="InterPro" id="IPR049163">
    <property type="entry name" value="Pif1-like_2B_dom"/>
</dbReference>
<keyword evidence="3" id="KW-0378">Hydrolase</keyword>
<dbReference type="CDD" id="cd18809">
    <property type="entry name" value="SF1_C_RecD"/>
    <property type="match status" value="1"/>
</dbReference>
<dbReference type="AlphaFoldDB" id="A0A6A6J3Q7"/>
<keyword evidence="5" id="KW-0067">ATP-binding</keyword>
<evidence type="ECO:0000256" key="9">
    <source>
        <dbReference type="SAM" id="MobiDB-lite"/>
    </source>
</evidence>
<keyword evidence="4" id="KW-0347">Helicase</keyword>
<evidence type="ECO:0000256" key="4">
    <source>
        <dbReference type="ARBA" id="ARBA00022806"/>
    </source>
</evidence>
<evidence type="ECO:0000256" key="8">
    <source>
        <dbReference type="ARBA" id="ARBA00023235"/>
    </source>
</evidence>
<organism evidence="11 12">
    <name type="scientific">Trematosphaeria pertusa</name>
    <dbReference type="NCBI Taxonomy" id="390896"/>
    <lineage>
        <taxon>Eukaryota</taxon>
        <taxon>Fungi</taxon>
        <taxon>Dikarya</taxon>
        <taxon>Ascomycota</taxon>
        <taxon>Pezizomycotina</taxon>
        <taxon>Dothideomycetes</taxon>
        <taxon>Pleosporomycetidae</taxon>
        <taxon>Pleosporales</taxon>
        <taxon>Massarineae</taxon>
        <taxon>Trematosphaeriaceae</taxon>
        <taxon>Trematosphaeria</taxon>
    </lineage>
</organism>
<protein>
    <recommendedName>
        <fullName evidence="10">DNA helicase Pif1-like 2B domain-containing protein</fullName>
    </recommendedName>
</protein>
<evidence type="ECO:0000256" key="3">
    <source>
        <dbReference type="ARBA" id="ARBA00022801"/>
    </source>
</evidence>
<evidence type="ECO:0000313" key="12">
    <source>
        <dbReference type="Proteomes" id="UP000800094"/>
    </source>
</evidence>
<evidence type="ECO:0000259" key="10">
    <source>
        <dbReference type="Pfam" id="PF21530"/>
    </source>
</evidence>
<sequence length="156" mass="17824">MRVVLLQNLEPTAGLVNGSQGTIVDFEHYDSKWMPRKGDNRDDEETSGVPILGGSHARYRQQQIKDFVEENDYQPWPVVEFDHNALKRTIYADCTTNEYGDDEPYSLLSRTQIPLMAGYAITVHKAQGMTLDRVKVDLSQAFDPSQTYVARTYYRG</sequence>
<dbReference type="EMBL" id="ML987189">
    <property type="protein sequence ID" value="KAF2257454.1"/>
    <property type="molecule type" value="Genomic_DNA"/>
</dbReference>
<evidence type="ECO:0000313" key="11">
    <source>
        <dbReference type="EMBL" id="KAF2257454.1"/>
    </source>
</evidence>
<keyword evidence="1" id="KW-0547">Nucleotide-binding</keyword>
<accession>A0A6A6J3Q7</accession>
<dbReference type="GeneID" id="54577796"/>
<evidence type="ECO:0000256" key="2">
    <source>
        <dbReference type="ARBA" id="ARBA00022763"/>
    </source>
</evidence>
<dbReference type="PANTHER" id="PTHR47642">
    <property type="entry name" value="ATP-DEPENDENT DNA HELICASE"/>
    <property type="match status" value="1"/>
</dbReference>
<dbReference type="RefSeq" id="XP_033692458.1">
    <property type="nucleotide sequence ID" value="XM_033824466.1"/>
</dbReference>
<feature type="region of interest" description="Disordered" evidence="9">
    <location>
        <begin position="34"/>
        <end position="55"/>
    </location>
</feature>
<dbReference type="Gene3D" id="3.40.50.300">
    <property type="entry name" value="P-loop containing nucleotide triphosphate hydrolases"/>
    <property type="match status" value="1"/>
</dbReference>
<evidence type="ECO:0000256" key="7">
    <source>
        <dbReference type="ARBA" id="ARBA00023204"/>
    </source>
</evidence>
<dbReference type="OrthoDB" id="432234at2759"/>
<evidence type="ECO:0000256" key="6">
    <source>
        <dbReference type="ARBA" id="ARBA00023125"/>
    </source>
</evidence>
<dbReference type="InterPro" id="IPR027417">
    <property type="entry name" value="P-loop_NTPase"/>
</dbReference>
<dbReference type="SUPFAM" id="SSF52540">
    <property type="entry name" value="P-loop containing nucleoside triphosphate hydrolases"/>
    <property type="match status" value="1"/>
</dbReference>
<keyword evidence="7" id="KW-0234">DNA repair</keyword>
<keyword evidence="6" id="KW-0238">DNA-binding</keyword>
<proteinExistence type="predicted"/>
<dbReference type="Proteomes" id="UP000800094">
    <property type="component" value="Unassembled WGS sequence"/>
</dbReference>
<name>A0A6A6J3Q7_9PLEO</name>
<evidence type="ECO:0000256" key="5">
    <source>
        <dbReference type="ARBA" id="ARBA00022840"/>
    </source>
</evidence>
<reference evidence="11" key="1">
    <citation type="journal article" date="2020" name="Stud. Mycol.">
        <title>101 Dothideomycetes genomes: a test case for predicting lifestyles and emergence of pathogens.</title>
        <authorList>
            <person name="Haridas S."/>
            <person name="Albert R."/>
            <person name="Binder M."/>
            <person name="Bloem J."/>
            <person name="Labutti K."/>
            <person name="Salamov A."/>
            <person name="Andreopoulos B."/>
            <person name="Baker S."/>
            <person name="Barry K."/>
            <person name="Bills G."/>
            <person name="Bluhm B."/>
            <person name="Cannon C."/>
            <person name="Castanera R."/>
            <person name="Culley D."/>
            <person name="Daum C."/>
            <person name="Ezra D."/>
            <person name="Gonzalez J."/>
            <person name="Henrissat B."/>
            <person name="Kuo A."/>
            <person name="Liang C."/>
            <person name="Lipzen A."/>
            <person name="Lutzoni F."/>
            <person name="Magnuson J."/>
            <person name="Mondo S."/>
            <person name="Nolan M."/>
            <person name="Ohm R."/>
            <person name="Pangilinan J."/>
            <person name="Park H.-J."/>
            <person name="Ramirez L."/>
            <person name="Alfaro M."/>
            <person name="Sun H."/>
            <person name="Tritt A."/>
            <person name="Yoshinaga Y."/>
            <person name="Zwiers L.-H."/>
            <person name="Turgeon B."/>
            <person name="Goodwin S."/>
            <person name="Spatafora J."/>
            <person name="Crous P."/>
            <person name="Grigoriev I."/>
        </authorList>
    </citation>
    <scope>NUCLEOTIDE SEQUENCE</scope>
    <source>
        <strain evidence="11">CBS 122368</strain>
    </source>
</reference>
<gene>
    <name evidence="11" type="ORF">BU26DRAFT_44157</name>
</gene>
<dbReference type="Pfam" id="PF21530">
    <property type="entry name" value="Pif1_2B_dom"/>
    <property type="match status" value="1"/>
</dbReference>
<keyword evidence="2" id="KW-0227">DNA damage</keyword>
<dbReference type="PANTHER" id="PTHR47642:SF5">
    <property type="entry name" value="ATP-DEPENDENT DNA HELICASE"/>
    <property type="match status" value="1"/>
</dbReference>
<dbReference type="InterPro" id="IPR051055">
    <property type="entry name" value="PIF1_helicase"/>
</dbReference>
<keyword evidence="12" id="KW-1185">Reference proteome</keyword>
<feature type="domain" description="DNA helicase Pif1-like 2B" evidence="10">
    <location>
        <begin position="2"/>
        <end position="26"/>
    </location>
</feature>